<protein>
    <submittedName>
        <fullName evidence="2">Uncharacterized protein</fullName>
    </submittedName>
</protein>
<keyword evidence="1" id="KW-0732">Signal</keyword>
<feature type="chain" id="PRO_5012662439" evidence="1">
    <location>
        <begin position="22"/>
        <end position="160"/>
    </location>
</feature>
<keyword evidence="3" id="KW-1185">Reference proteome</keyword>
<gene>
    <name evidence="2" type="ORF">SAMN05660461_0354</name>
</gene>
<dbReference type="PROSITE" id="PS50270">
    <property type="entry name" value="NGF_2"/>
    <property type="match status" value="1"/>
</dbReference>
<evidence type="ECO:0000313" key="2">
    <source>
        <dbReference type="EMBL" id="SKC95353.1"/>
    </source>
</evidence>
<name>A0A1T5N528_9BACT</name>
<evidence type="ECO:0000256" key="1">
    <source>
        <dbReference type="SAM" id="SignalP"/>
    </source>
</evidence>
<dbReference type="RefSeq" id="WP_079467695.1">
    <property type="nucleotide sequence ID" value="NZ_FUZZ01000001.1"/>
</dbReference>
<reference evidence="2 3" key="1">
    <citation type="submission" date="2017-02" db="EMBL/GenBank/DDBJ databases">
        <authorList>
            <person name="Peterson S.W."/>
        </authorList>
    </citation>
    <scope>NUCLEOTIDE SEQUENCE [LARGE SCALE GENOMIC DNA]</scope>
    <source>
        <strain evidence="2 3">DSM 18108</strain>
    </source>
</reference>
<dbReference type="AlphaFoldDB" id="A0A1T5N528"/>
<dbReference type="Proteomes" id="UP000190166">
    <property type="component" value="Unassembled WGS sequence"/>
</dbReference>
<accession>A0A1T5N528</accession>
<sequence length="160" mass="17876">MKLIYSLCFVLCLFAGIPVFGQEAKLDKKTKEALAERYAADKLYADYKRGIYKREAWKASWVGAKLSELYKSWGAPTRTATDETGGQVVVYENVTNTSGGTYTPGYIETATNGFGQTVITGQRAAEDTRWTSQYVTITTVYVDNKGVITKVDFNSRYSRN</sequence>
<organism evidence="2 3">
    <name type="scientific">Chitinophaga ginsengisegetis</name>
    <dbReference type="NCBI Taxonomy" id="393003"/>
    <lineage>
        <taxon>Bacteria</taxon>
        <taxon>Pseudomonadati</taxon>
        <taxon>Bacteroidota</taxon>
        <taxon>Chitinophagia</taxon>
        <taxon>Chitinophagales</taxon>
        <taxon>Chitinophagaceae</taxon>
        <taxon>Chitinophaga</taxon>
    </lineage>
</organism>
<proteinExistence type="predicted"/>
<dbReference type="EMBL" id="FUZZ01000001">
    <property type="protein sequence ID" value="SKC95353.1"/>
    <property type="molecule type" value="Genomic_DNA"/>
</dbReference>
<feature type="signal peptide" evidence="1">
    <location>
        <begin position="1"/>
        <end position="21"/>
    </location>
</feature>
<evidence type="ECO:0000313" key="3">
    <source>
        <dbReference type="Proteomes" id="UP000190166"/>
    </source>
</evidence>